<dbReference type="SUPFAM" id="SSF56801">
    <property type="entry name" value="Acetyl-CoA synthetase-like"/>
    <property type="match status" value="1"/>
</dbReference>
<gene>
    <name evidence="3" type="ORF">RZS28_10295</name>
</gene>
<dbReference type="Pfam" id="PF13193">
    <property type="entry name" value="AMP-binding_C"/>
    <property type="match status" value="1"/>
</dbReference>
<evidence type="ECO:0000313" key="4">
    <source>
        <dbReference type="Proteomes" id="UP001626536"/>
    </source>
</evidence>
<reference evidence="3 4" key="1">
    <citation type="submission" date="2023-10" db="EMBL/GenBank/DDBJ databases">
        <title>Novel methanotroph of the genus Methylocapsa from a subarctic wetland.</title>
        <authorList>
            <person name="Belova S.E."/>
            <person name="Oshkin I.Y."/>
            <person name="Miroshnikov K."/>
            <person name="Dedysh S.N."/>
        </authorList>
    </citation>
    <scope>NUCLEOTIDE SEQUENCE [LARGE SCALE GENOMIC DNA]</scope>
    <source>
        <strain evidence="3 4">RX1</strain>
    </source>
</reference>
<dbReference type="InterPro" id="IPR042099">
    <property type="entry name" value="ANL_N_sf"/>
</dbReference>
<evidence type="ECO:0000313" key="3">
    <source>
        <dbReference type="EMBL" id="WOJ88238.1"/>
    </source>
</evidence>
<feature type="region of interest" description="Disordered" evidence="1">
    <location>
        <begin position="472"/>
        <end position="503"/>
    </location>
</feature>
<feature type="region of interest" description="Disordered" evidence="1">
    <location>
        <begin position="14"/>
        <end position="38"/>
    </location>
</feature>
<evidence type="ECO:0000256" key="1">
    <source>
        <dbReference type="SAM" id="MobiDB-lite"/>
    </source>
</evidence>
<dbReference type="Pfam" id="PF00501">
    <property type="entry name" value="AMP-binding"/>
    <property type="match status" value="1"/>
</dbReference>
<dbReference type="PANTHER" id="PTHR45527">
    <property type="entry name" value="NONRIBOSOMAL PEPTIDE SYNTHETASE"/>
    <property type="match status" value="1"/>
</dbReference>
<feature type="compositionally biased region" description="Basic residues" evidence="1">
    <location>
        <begin position="17"/>
        <end position="27"/>
    </location>
</feature>
<dbReference type="PANTHER" id="PTHR45527:SF1">
    <property type="entry name" value="FATTY ACID SYNTHASE"/>
    <property type="match status" value="1"/>
</dbReference>
<feature type="domain" description="Carrier" evidence="2">
    <location>
        <begin position="402"/>
        <end position="476"/>
    </location>
</feature>
<name>A0ABZ0HNZ6_9HYPH</name>
<dbReference type="RefSeq" id="WP_407337678.1">
    <property type="nucleotide sequence ID" value="NZ_CP136862.1"/>
</dbReference>
<feature type="compositionally biased region" description="Polar residues" evidence="1">
    <location>
        <begin position="472"/>
        <end position="484"/>
    </location>
</feature>
<dbReference type="Pfam" id="PF00550">
    <property type="entry name" value="PP-binding"/>
    <property type="match status" value="1"/>
</dbReference>
<keyword evidence="4" id="KW-1185">Reference proteome</keyword>
<evidence type="ECO:0000259" key="2">
    <source>
        <dbReference type="PROSITE" id="PS50075"/>
    </source>
</evidence>
<dbReference type="InterPro" id="IPR020845">
    <property type="entry name" value="AMP-binding_CS"/>
</dbReference>
<dbReference type="SUPFAM" id="SSF47336">
    <property type="entry name" value="ACP-like"/>
    <property type="match status" value="1"/>
</dbReference>
<sequence>MTINHRYARLRLAGNSSRRRRARHRRQSGAGPAPAAGGADRACYVIFTSGSTGTPKGVEVVHRSVANLLWSIARRPGFNAGEVLVAVTTIAFDIAGLELFLPLVTGGRVVIASRDEVRGGFGLAALIEKSHASMVQATPSLWRILIEAGFRPRPGLRMLCGGEALPRDLADMLLENGGELWNVYGPTETTIWSSVGKVSPGPAPIRIGEPILNTQLYVLDRNDELAPVGVIGQLHIGGAGLARGYFQRPDLDAEAFRVIELTDGAPQRLYRTGDLARRLPDGGVELLGRIDSQVKLRGFRIELEEIESVMRRSALVSACAAAISAPAGGTPRLVGYFVAEADRAPSASELATHAAAHLPDYMVPSLWMRLDALPLTPNGKLDRRALPPPDAALAGSDRIVTPPRTPVETKLAKIWSDVLQIEDVGVHDNIFSLGADSIHLFRIAARMLEQGVGLEARHVMRYPTIAELAQVANDQSEESATAKTAPSLRSFRRSPNGKREPSA</sequence>
<organism evidence="3 4">
    <name type="scientific">Methylocapsa polymorpha</name>
    <dbReference type="NCBI Taxonomy" id="3080828"/>
    <lineage>
        <taxon>Bacteria</taxon>
        <taxon>Pseudomonadati</taxon>
        <taxon>Pseudomonadota</taxon>
        <taxon>Alphaproteobacteria</taxon>
        <taxon>Hyphomicrobiales</taxon>
        <taxon>Beijerinckiaceae</taxon>
        <taxon>Methylocapsa</taxon>
    </lineage>
</organism>
<dbReference type="Proteomes" id="UP001626536">
    <property type="component" value="Chromosome"/>
</dbReference>
<feature type="compositionally biased region" description="Low complexity" evidence="1">
    <location>
        <begin position="28"/>
        <end position="38"/>
    </location>
</feature>
<accession>A0ABZ0HNZ6</accession>
<dbReference type="Gene3D" id="1.10.1200.10">
    <property type="entry name" value="ACP-like"/>
    <property type="match status" value="1"/>
</dbReference>
<dbReference type="InterPro" id="IPR009081">
    <property type="entry name" value="PP-bd_ACP"/>
</dbReference>
<dbReference type="PROSITE" id="PS50075">
    <property type="entry name" value="CARRIER"/>
    <property type="match status" value="1"/>
</dbReference>
<dbReference type="InterPro" id="IPR025110">
    <property type="entry name" value="AMP-bd_C"/>
</dbReference>
<dbReference type="InterPro" id="IPR036736">
    <property type="entry name" value="ACP-like_sf"/>
</dbReference>
<dbReference type="Gene3D" id="3.40.50.12780">
    <property type="entry name" value="N-terminal domain of ligase-like"/>
    <property type="match status" value="1"/>
</dbReference>
<dbReference type="PROSITE" id="PS00455">
    <property type="entry name" value="AMP_BINDING"/>
    <property type="match status" value="1"/>
</dbReference>
<dbReference type="InterPro" id="IPR000873">
    <property type="entry name" value="AMP-dep_synth/lig_dom"/>
</dbReference>
<dbReference type="EMBL" id="CP136862">
    <property type="protein sequence ID" value="WOJ88238.1"/>
    <property type="molecule type" value="Genomic_DNA"/>
</dbReference>
<proteinExistence type="predicted"/>
<protein>
    <submittedName>
        <fullName evidence="3">Non-ribosomal peptide synthetase</fullName>
    </submittedName>
</protein>
<dbReference type="Gene3D" id="3.30.300.30">
    <property type="match status" value="1"/>
</dbReference>
<dbReference type="InterPro" id="IPR045851">
    <property type="entry name" value="AMP-bd_C_sf"/>
</dbReference>